<gene>
    <name evidence="2" type="ORF">CYNAS_LOCUS19519</name>
</gene>
<comment type="caution">
    <text evidence="2">The sequence shown here is derived from an EMBL/GenBank/DDBJ whole genome shotgun (WGS) entry which is preliminary data.</text>
</comment>
<dbReference type="PANTHER" id="PTHR21523">
    <property type="match status" value="1"/>
</dbReference>
<dbReference type="InterPro" id="IPR006954">
    <property type="entry name" value="Mlt-10-like"/>
</dbReference>
<accession>A0AA36MCU8</accession>
<keyword evidence="3" id="KW-1185">Reference proteome</keyword>
<evidence type="ECO:0000256" key="1">
    <source>
        <dbReference type="SAM" id="Phobius"/>
    </source>
</evidence>
<keyword evidence="1" id="KW-0472">Membrane</keyword>
<proteinExistence type="predicted"/>
<feature type="transmembrane region" description="Helical" evidence="1">
    <location>
        <begin position="350"/>
        <end position="368"/>
    </location>
</feature>
<dbReference type="AlphaFoldDB" id="A0AA36MCU8"/>
<dbReference type="Pfam" id="PF04870">
    <property type="entry name" value="Moulting_cycle"/>
    <property type="match status" value="1"/>
</dbReference>
<dbReference type="EMBL" id="CATQJL010000316">
    <property type="protein sequence ID" value="CAJ0607536.1"/>
    <property type="molecule type" value="Genomic_DNA"/>
</dbReference>
<keyword evidence="1" id="KW-0812">Transmembrane</keyword>
<name>A0AA36MCU8_CYLNA</name>
<feature type="transmembrane region" description="Helical" evidence="1">
    <location>
        <begin position="321"/>
        <end position="343"/>
    </location>
</feature>
<evidence type="ECO:0000313" key="2">
    <source>
        <dbReference type="EMBL" id="CAJ0607536.1"/>
    </source>
</evidence>
<organism evidence="2 3">
    <name type="scientific">Cylicocyclus nassatus</name>
    <name type="common">Nematode worm</name>
    <dbReference type="NCBI Taxonomy" id="53992"/>
    <lineage>
        <taxon>Eukaryota</taxon>
        <taxon>Metazoa</taxon>
        <taxon>Ecdysozoa</taxon>
        <taxon>Nematoda</taxon>
        <taxon>Chromadorea</taxon>
        <taxon>Rhabditida</taxon>
        <taxon>Rhabditina</taxon>
        <taxon>Rhabditomorpha</taxon>
        <taxon>Strongyloidea</taxon>
        <taxon>Strongylidae</taxon>
        <taxon>Cylicocyclus</taxon>
    </lineage>
</organism>
<sequence>MLKERLDLFKDALRDEGIGKSLMKNSIFENDMSGKKMERMMRKAKKHEKTPSLEDNMMQMPMKLIREAMKLGMMLSGHNVSNFDRQSFKLMSPRLLALVPEGIDEDMINLLSPSLFALHDEGKGIENDLSLAKALKLFDDQGHQEWLNFVIEASGVSDALMKMKDTNEAEERRMMDERYYNDEKQPLFFTKKNVTDMYGKEESKKIDVMEELQDSFSLEQMLQMNSTGYTVMNKQQLDLVYGPGSPYNDSSTHARLRNTSAAEIPRAVESTIRGLASETVAFKAQRKKDIILSPLLLSSIIADPATASQSLVLSPVLLTPLIYSPAIFGGVILSPWAFVPVLVSPRLLSPVIISPILLSPVILSPLAFDPLVLSPGALAPFILTPLVLSPFIINPVVLAPLILSPFCLSPFIIVPNALSPLILSPFVLSPLILAPVAVSAFVLSPYALSPIILSPGKLFAAVLSPTWLS</sequence>
<feature type="transmembrane region" description="Helical" evidence="1">
    <location>
        <begin position="388"/>
        <end position="414"/>
    </location>
</feature>
<keyword evidence="1" id="KW-1133">Transmembrane helix</keyword>
<evidence type="ECO:0000313" key="3">
    <source>
        <dbReference type="Proteomes" id="UP001176961"/>
    </source>
</evidence>
<dbReference type="PANTHER" id="PTHR21523:SF37">
    <property type="entry name" value="MLT-TEN (MLT-10) RELATED"/>
    <property type="match status" value="1"/>
</dbReference>
<reference evidence="2" key="1">
    <citation type="submission" date="2023-07" db="EMBL/GenBank/DDBJ databases">
        <authorList>
            <consortium name="CYATHOMIX"/>
        </authorList>
    </citation>
    <scope>NUCLEOTIDE SEQUENCE</scope>
    <source>
        <strain evidence="2">N/A</strain>
    </source>
</reference>
<dbReference type="Proteomes" id="UP001176961">
    <property type="component" value="Unassembled WGS sequence"/>
</dbReference>
<protein>
    <submittedName>
        <fullName evidence="2">Uncharacterized protein</fullName>
    </submittedName>
</protein>
<feature type="transmembrane region" description="Helical" evidence="1">
    <location>
        <begin position="426"/>
        <end position="448"/>
    </location>
</feature>